<protein>
    <submittedName>
        <fullName evidence="1">Uncharacterized protein</fullName>
    </submittedName>
</protein>
<proteinExistence type="predicted"/>
<name>A0A0F7L8V1_9VIRU</name>
<reference evidence="1" key="1">
    <citation type="journal article" date="2015" name="Front. Microbiol.">
        <title>Combining genomic sequencing methods to explore viral diversity and reveal potential virus-host interactions.</title>
        <authorList>
            <person name="Chow C.E."/>
            <person name="Winget D.M."/>
            <person name="White R.A.III."/>
            <person name="Hallam S.J."/>
            <person name="Suttle C.A."/>
        </authorList>
    </citation>
    <scope>NUCLEOTIDE SEQUENCE</scope>
    <source>
        <strain evidence="1">H4084988</strain>
    </source>
</reference>
<sequence>MAEAKPVETAPDIILDVDFTPQGYKDTISALSGNATVKNGGLNVDSTSTDYATLIEAPLTIFFTVKVIPDSTTEKIMNTTGTEAILQATSGTVSMTAGSWSIFVNGVSGGTLVAGIENEIVVNSTGAFTYTAIELGKGLHGKMTQFTMYYSAKTADQSLNDFNNVRKVEFKSDEILRVDVRNGVLQNEYVDQVIGSTVPEVVNTSVEVVRDSTYAMFFNGSTSKLDCGSYDDLTGDKTFIAWIKPYSLGESSVGRIFNNTKLDILIQATNKVSISSELSTYVHSANSSVKLGLWQLIVITRNSAGDETNIYINGVLSGSADQDSGTPVAGSNIIIGNSTGQTQTSYGLIGNARIENRILTSTQAMQVYTSEVEFYE</sequence>
<dbReference type="EMBL" id="KR029594">
    <property type="protein sequence ID" value="AKH47451.1"/>
    <property type="molecule type" value="Genomic_DNA"/>
</dbReference>
<evidence type="ECO:0000313" key="1">
    <source>
        <dbReference type="EMBL" id="AKH47451.1"/>
    </source>
</evidence>
<dbReference type="SUPFAM" id="SSF49899">
    <property type="entry name" value="Concanavalin A-like lectins/glucanases"/>
    <property type="match status" value="1"/>
</dbReference>
<dbReference type="InterPro" id="IPR013320">
    <property type="entry name" value="ConA-like_dom_sf"/>
</dbReference>
<dbReference type="Pfam" id="PF13385">
    <property type="entry name" value="Laminin_G_3"/>
    <property type="match status" value="1"/>
</dbReference>
<organism evidence="1">
    <name type="scientific">uncultured marine virus</name>
    <dbReference type="NCBI Taxonomy" id="186617"/>
    <lineage>
        <taxon>Viruses</taxon>
        <taxon>environmental samples</taxon>
    </lineage>
</organism>
<reference evidence="1" key="2">
    <citation type="submission" date="2015-03" db="EMBL/GenBank/DDBJ databases">
        <authorList>
            <person name="Chow C.-E.T."/>
            <person name="Winget D.M."/>
            <person name="White R.A.III."/>
            <person name="Hallam S.J."/>
            <person name="Suttle C.A."/>
        </authorList>
    </citation>
    <scope>NUCLEOTIDE SEQUENCE</scope>
    <source>
        <strain evidence="1">H4084988</strain>
    </source>
</reference>
<dbReference type="Gene3D" id="2.60.120.200">
    <property type="match status" value="1"/>
</dbReference>
<accession>A0A0F7L8V1</accession>